<dbReference type="PROSITE" id="PS50066">
    <property type="entry name" value="MADS_BOX_2"/>
    <property type="match status" value="1"/>
</dbReference>
<evidence type="ECO:0000256" key="4">
    <source>
        <dbReference type="ARBA" id="ARBA00023163"/>
    </source>
</evidence>
<keyword evidence="6" id="KW-0175">Coiled coil</keyword>
<name>A0AA38TUJ8_9ASTR</name>
<evidence type="ECO:0000259" key="7">
    <source>
        <dbReference type="PROSITE" id="PS50066"/>
    </source>
</evidence>
<evidence type="ECO:0000256" key="1">
    <source>
        <dbReference type="ARBA" id="ARBA00004123"/>
    </source>
</evidence>
<comment type="caution">
    <text evidence="9">The sequence shown here is derived from an EMBL/GenBank/DDBJ whole genome shotgun (WGS) entry which is preliminary data.</text>
</comment>
<dbReference type="PRINTS" id="PR00404">
    <property type="entry name" value="MADSDOMAIN"/>
</dbReference>
<dbReference type="GO" id="GO:0003700">
    <property type="term" value="F:DNA-binding transcription factor activity"/>
    <property type="evidence" value="ECO:0007669"/>
    <property type="project" value="InterPro"/>
</dbReference>
<keyword evidence="4" id="KW-0804">Transcription</keyword>
<evidence type="ECO:0000313" key="9">
    <source>
        <dbReference type="EMBL" id="KAJ9566379.1"/>
    </source>
</evidence>
<dbReference type="PROSITE" id="PS51297">
    <property type="entry name" value="K_BOX"/>
    <property type="match status" value="1"/>
</dbReference>
<keyword evidence="3" id="KW-0238">DNA-binding</keyword>
<dbReference type="InterPro" id="IPR036879">
    <property type="entry name" value="TF_MADSbox_sf"/>
</dbReference>
<dbReference type="EMBL" id="JARYMX010000001">
    <property type="protein sequence ID" value="KAJ9566379.1"/>
    <property type="molecule type" value="Genomic_DNA"/>
</dbReference>
<organism evidence="9 10">
    <name type="scientific">Centaurea solstitialis</name>
    <name type="common">yellow star-thistle</name>
    <dbReference type="NCBI Taxonomy" id="347529"/>
    <lineage>
        <taxon>Eukaryota</taxon>
        <taxon>Viridiplantae</taxon>
        <taxon>Streptophyta</taxon>
        <taxon>Embryophyta</taxon>
        <taxon>Tracheophyta</taxon>
        <taxon>Spermatophyta</taxon>
        <taxon>Magnoliopsida</taxon>
        <taxon>eudicotyledons</taxon>
        <taxon>Gunneridae</taxon>
        <taxon>Pentapetalae</taxon>
        <taxon>asterids</taxon>
        <taxon>campanulids</taxon>
        <taxon>Asterales</taxon>
        <taxon>Asteraceae</taxon>
        <taxon>Carduoideae</taxon>
        <taxon>Cardueae</taxon>
        <taxon>Centaureinae</taxon>
        <taxon>Centaurea</taxon>
    </lineage>
</organism>
<evidence type="ECO:0000259" key="8">
    <source>
        <dbReference type="PROSITE" id="PS51297"/>
    </source>
</evidence>
<feature type="coiled-coil region" evidence="6">
    <location>
        <begin position="87"/>
        <end position="114"/>
    </location>
</feature>
<accession>A0AA38TUJ8</accession>
<dbReference type="Gene3D" id="3.40.1810.10">
    <property type="entry name" value="Transcription factor, MADS-box"/>
    <property type="match status" value="1"/>
</dbReference>
<dbReference type="InterPro" id="IPR033896">
    <property type="entry name" value="MEF2-like_N"/>
</dbReference>
<protein>
    <submittedName>
        <fullName evidence="9">Uncharacterized protein</fullName>
    </submittedName>
</protein>
<evidence type="ECO:0000256" key="5">
    <source>
        <dbReference type="ARBA" id="ARBA00023242"/>
    </source>
</evidence>
<keyword evidence="2" id="KW-0805">Transcription regulation</keyword>
<dbReference type="GO" id="GO:0046983">
    <property type="term" value="F:protein dimerization activity"/>
    <property type="evidence" value="ECO:0007669"/>
    <property type="project" value="InterPro"/>
</dbReference>
<keyword evidence="10" id="KW-1185">Reference proteome</keyword>
<feature type="domain" description="MADS-box" evidence="7">
    <location>
        <begin position="1"/>
        <end position="61"/>
    </location>
</feature>
<sequence length="228" mass="26380">MGRGKIEMKRIEDDITRHVSFRNRKKGLFKKAYELSVLCDAEIALIIFGDSGSVSEYASNNIKSTIERYKKETSTTPYTWSSQEINAQFYQQESEKLREQIQILENTNRHLMGEGLGCLNVKELMELETRLERGIDMVKSKKYNMILAEKEDLQKGKINLEHHNAFLRSMVQILENERVQHLNMHTIHEYNALQAHMAGNALQLNIMEPIQDCSSVNFSPQKHSLHLG</sequence>
<dbReference type="Proteomes" id="UP001172457">
    <property type="component" value="Chromosome 1"/>
</dbReference>
<dbReference type="AlphaFoldDB" id="A0AA38TUJ8"/>
<dbReference type="InterPro" id="IPR002487">
    <property type="entry name" value="TF_Kbox"/>
</dbReference>
<dbReference type="InterPro" id="IPR050142">
    <property type="entry name" value="MADS-box/MEF2_TF"/>
</dbReference>
<dbReference type="CDD" id="cd00265">
    <property type="entry name" value="MADS_MEF2_like"/>
    <property type="match status" value="1"/>
</dbReference>
<keyword evidence="5" id="KW-0539">Nucleus</keyword>
<dbReference type="PANTHER" id="PTHR48019">
    <property type="entry name" value="SERUM RESPONSE FACTOR HOMOLOG"/>
    <property type="match status" value="1"/>
</dbReference>
<evidence type="ECO:0000256" key="2">
    <source>
        <dbReference type="ARBA" id="ARBA00023015"/>
    </source>
</evidence>
<dbReference type="Pfam" id="PF01486">
    <property type="entry name" value="K-box"/>
    <property type="match status" value="1"/>
</dbReference>
<dbReference type="SUPFAM" id="SSF55455">
    <property type="entry name" value="SRF-like"/>
    <property type="match status" value="1"/>
</dbReference>
<evidence type="ECO:0000256" key="3">
    <source>
        <dbReference type="ARBA" id="ARBA00023125"/>
    </source>
</evidence>
<feature type="domain" description="K-box" evidence="8">
    <location>
        <begin position="87"/>
        <end position="177"/>
    </location>
</feature>
<proteinExistence type="predicted"/>
<dbReference type="GO" id="GO:0045944">
    <property type="term" value="P:positive regulation of transcription by RNA polymerase II"/>
    <property type="evidence" value="ECO:0007669"/>
    <property type="project" value="InterPro"/>
</dbReference>
<dbReference type="SMART" id="SM00432">
    <property type="entry name" value="MADS"/>
    <property type="match status" value="1"/>
</dbReference>
<gene>
    <name evidence="9" type="ORF">OSB04_002345</name>
</gene>
<comment type="subcellular location">
    <subcellularLocation>
        <location evidence="1">Nucleus</location>
    </subcellularLocation>
</comment>
<reference evidence="9" key="1">
    <citation type="submission" date="2023-03" db="EMBL/GenBank/DDBJ databases">
        <title>Chromosome-scale reference genome and RAD-based genetic map of yellow starthistle (Centaurea solstitialis) reveal putative structural variation and QTLs associated with invader traits.</title>
        <authorList>
            <person name="Reatini B."/>
            <person name="Cang F.A."/>
            <person name="Jiang Q."/>
            <person name="Mckibben M.T.W."/>
            <person name="Barker M.S."/>
            <person name="Rieseberg L.H."/>
            <person name="Dlugosch K.M."/>
        </authorList>
    </citation>
    <scope>NUCLEOTIDE SEQUENCE</scope>
    <source>
        <strain evidence="9">CAN-66</strain>
        <tissue evidence="9">Leaf</tissue>
    </source>
</reference>
<dbReference type="InterPro" id="IPR002100">
    <property type="entry name" value="TF_MADSbox"/>
</dbReference>
<dbReference type="GO" id="GO:0000977">
    <property type="term" value="F:RNA polymerase II transcription regulatory region sequence-specific DNA binding"/>
    <property type="evidence" value="ECO:0007669"/>
    <property type="project" value="InterPro"/>
</dbReference>
<dbReference type="Pfam" id="PF00319">
    <property type="entry name" value="SRF-TF"/>
    <property type="match status" value="1"/>
</dbReference>
<evidence type="ECO:0000313" key="10">
    <source>
        <dbReference type="Proteomes" id="UP001172457"/>
    </source>
</evidence>
<evidence type="ECO:0000256" key="6">
    <source>
        <dbReference type="SAM" id="Coils"/>
    </source>
</evidence>
<dbReference type="GO" id="GO:0005634">
    <property type="term" value="C:nucleus"/>
    <property type="evidence" value="ECO:0007669"/>
    <property type="project" value="UniProtKB-SubCell"/>
</dbReference>